<feature type="transmembrane region" description="Helical" evidence="3">
    <location>
        <begin position="195"/>
        <end position="212"/>
    </location>
</feature>
<accession>A0A2U1ADI3</accession>
<evidence type="ECO:0000313" key="5">
    <source>
        <dbReference type="EMBL" id="PVY34461.1"/>
    </source>
</evidence>
<dbReference type="Gene3D" id="2.40.50.100">
    <property type="match status" value="1"/>
</dbReference>
<dbReference type="OrthoDB" id="9763546at2"/>
<dbReference type="EMBL" id="JABAEW010000008">
    <property type="protein sequence ID" value="NMD86115.1"/>
    <property type="molecule type" value="Genomic_DNA"/>
</dbReference>
<evidence type="ECO:0000256" key="2">
    <source>
        <dbReference type="ARBA" id="ARBA00023054"/>
    </source>
</evidence>
<dbReference type="RefSeq" id="WP_116885896.1">
    <property type="nucleotide sequence ID" value="NZ_CABMMC010000048.1"/>
</dbReference>
<evidence type="ECO:0000256" key="3">
    <source>
        <dbReference type="SAM" id="Phobius"/>
    </source>
</evidence>
<dbReference type="Proteomes" id="UP000576225">
    <property type="component" value="Unassembled WGS sequence"/>
</dbReference>
<dbReference type="InterPro" id="IPR050465">
    <property type="entry name" value="UPF0194_transport"/>
</dbReference>
<comment type="subcellular location">
    <subcellularLocation>
        <location evidence="1">Cell envelope</location>
    </subcellularLocation>
</comment>
<evidence type="ECO:0000313" key="4">
    <source>
        <dbReference type="EMBL" id="NMD86115.1"/>
    </source>
</evidence>
<reference evidence="4 7" key="2">
    <citation type="submission" date="2020-04" db="EMBL/GenBank/DDBJ databases">
        <authorList>
            <person name="Hitch T.C.A."/>
            <person name="Wylensek D."/>
            <person name="Clavel T."/>
        </authorList>
    </citation>
    <scope>NUCLEOTIDE SEQUENCE [LARGE SCALE GENOMIC DNA]</scope>
    <source>
        <strain evidence="4 7">COR2-253-APC-1A</strain>
    </source>
</reference>
<evidence type="ECO:0000313" key="6">
    <source>
        <dbReference type="Proteomes" id="UP000245959"/>
    </source>
</evidence>
<dbReference type="SUPFAM" id="SSF111369">
    <property type="entry name" value="HlyD-like secretion proteins"/>
    <property type="match status" value="1"/>
</dbReference>
<comment type="caution">
    <text evidence="5">The sequence shown here is derived from an EMBL/GenBank/DDBJ whole genome shotgun (WGS) entry which is preliminary data.</text>
</comment>
<keyword evidence="2" id="KW-0175">Coiled coil</keyword>
<keyword evidence="3" id="KW-0812">Transmembrane</keyword>
<keyword evidence="3" id="KW-0472">Membrane</keyword>
<keyword evidence="3" id="KW-1133">Transmembrane helix</keyword>
<sequence>MANDQKNEWSARLKAFGMIIKLSNDLFAAPDFTTASGIAVNSSRTLLRYKSSTMLEIQGGKARVVTPFAQVAVNQSTNEAQAQCALCEHLELTEKPQVLTLADCSNLDQRAGVALSQLIGDRETMMVVMLAPPPFLGKVDFRLVWLLEFPEEVPNFAMNAASILVRNYAEALYCHRCCRASGKARLRSIFRPRKVALYILLAVIAALMFVPVNESVNAEFVVKAPETVSSYAWFDGPIAKCYKQDGDRVKAGQVIAEYDTSQVAFRLANAASQVREIEKEYDLESSAAFSDRTRLGKVQLIEARLNGAKVAVDEANWYLAHSKFIAPVDGVLALADGRAELLTNRAVRTGDKIFDIYTGDGNVAEILVNERDSSILQGKLDATLFLYTRPDQAIEAEVTSISNYPELTEQRVYCYKVRAAMNNADNLRFGMRGIAKLRGERVSLGYYLFRNLVIYLRWI</sequence>
<evidence type="ECO:0000256" key="1">
    <source>
        <dbReference type="ARBA" id="ARBA00004196"/>
    </source>
</evidence>
<dbReference type="GeneID" id="78297159"/>
<keyword evidence="6" id="KW-1185">Reference proteome</keyword>
<protein>
    <submittedName>
        <fullName evidence="5">Biotin/lipoyl-binding protein</fullName>
    </submittedName>
    <submittedName>
        <fullName evidence="4">HlyD family efflux transporter periplasmic adaptor subunit</fullName>
    </submittedName>
</protein>
<dbReference type="Proteomes" id="UP000245959">
    <property type="component" value="Unassembled WGS sequence"/>
</dbReference>
<evidence type="ECO:0000313" key="7">
    <source>
        <dbReference type="Proteomes" id="UP000576225"/>
    </source>
</evidence>
<dbReference type="Gene3D" id="1.10.287.470">
    <property type="entry name" value="Helix hairpin bin"/>
    <property type="match status" value="1"/>
</dbReference>
<name>A0A2U1ADI3_9BACT</name>
<dbReference type="AlphaFoldDB" id="A0A2U1ADI3"/>
<reference evidence="5 6" key="1">
    <citation type="submission" date="2018-04" db="EMBL/GenBank/DDBJ databases">
        <title>Genomic Encyclopedia of Type Strains, Phase IV (KMG-IV): sequencing the most valuable type-strain genomes for metagenomic binning, comparative biology and taxonomic classification.</title>
        <authorList>
            <person name="Goeker M."/>
        </authorList>
    </citation>
    <scope>NUCLEOTIDE SEQUENCE [LARGE SCALE GENOMIC DNA]</scope>
    <source>
        <strain evidence="5 6">DSM 14823</strain>
    </source>
</reference>
<dbReference type="GO" id="GO:0030313">
    <property type="term" value="C:cell envelope"/>
    <property type="evidence" value="ECO:0007669"/>
    <property type="project" value="UniProtKB-SubCell"/>
</dbReference>
<dbReference type="PANTHER" id="PTHR32347">
    <property type="entry name" value="EFFLUX SYSTEM COMPONENT YKNX-RELATED"/>
    <property type="match status" value="1"/>
</dbReference>
<dbReference type="PANTHER" id="PTHR32347:SF23">
    <property type="entry name" value="BLL5650 PROTEIN"/>
    <property type="match status" value="1"/>
</dbReference>
<proteinExistence type="predicted"/>
<gene>
    <name evidence="5" type="ORF">C8D82_14924</name>
    <name evidence="4" type="ORF">HF882_05905</name>
</gene>
<organism evidence="5 6">
    <name type="scientific">Victivallis vadensis</name>
    <dbReference type="NCBI Taxonomy" id="172901"/>
    <lineage>
        <taxon>Bacteria</taxon>
        <taxon>Pseudomonadati</taxon>
        <taxon>Lentisphaerota</taxon>
        <taxon>Lentisphaeria</taxon>
        <taxon>Victivallales</taxon>
        <taxon>Victivallaceae</taxon>
        <taxon>Victivallis</taxon>
    </lineage>
</organism>
<dbReference type="EMBL" id="QEKH01000049">
    <property type="protein sequence ID" value="PVY34461.1"/>
    <property type="molecule type" value="Genomic_DNA"/>
</dbReference>
<dbReference type="Gene3D" id="2.40.30.170">
    <property type="match status" value="1"/>
</dbReference>